<accession>A0A378I6P7</accession>
<evidence type="ECO:0000256" key="4">
    <source>
        <dbReference type="ARBA" id="ARBA00022605"/>
    </source>
</evidence>
<dbReference type="Proteomes" id="UP000054735">
    <property type="component" value="Unassembled WGS sequence"/>
</dbReference>
<evidence type="ECO:0000256" key="3">
    <source>
        <dbReference type="ARBA" id="ARBA00012640"/>
    </source>
</evidence>
<sequence length="253" mass="28820">MPQHPLEPIQKIFFDCDGTLSLIEGINVIAEFNGVGKEVSDITLKCMSETGMLPEAYRQRLHLVKPQLQQIQDLGGLYIQHVAPGAKELIECFNYLKKDIYIISAGIKAAITLFAKYLEIPEAHILAVDVFFDENDQYKAFDEQCYMVYPDGKSRQIKAVNQMNPGLSALIGDGVSDLEAKPVVNRFIGYGGFSIKQRVRDEADFYLASKHFMPLLSLCLTQEEHQQIRNFKEAYYHESLYQQELGEILIKEF</sequence>
<dbReference type="Gene3D" id="3.40.50.1000">
    <property type="entry name" value="HAD superfamily/HAD-like"/>
    <property type="match status" value="1"/>
</dbReference>
<dbReference type="NCBIfam" id="TIGR01488">
    <property type="entry name" value="HAD-SF-IB"/>
    <property type="match status" value="1"/>
</dbReference>
<keyword evidence="8" id="KW-0718">Serine biosynthesis</keyword>
<dbReference type="EC" id="3.1.3.3" evidence="3"/>
<dbReference type="GO" id="GO:0005737">
    <property type="term" value="C:cytoplasm"/>
    <property type="evidence" value="ECO:0007669"/>
    <property type="project" value="TreeGrafter"/>
</dbReference>
<proteinExistence type="predicted"/>
<comment type="catalytic activity">
    <reaction evidence="9">
        <text>O-phospho-L-serine + H2O = L-serine + phosphate</text>
        <dbReference type="Rhea" id="RHEA:21208"/>
        <dbReference type="ChEBI" id="CHEBI:15377"/>
        <dbReference type="ChEBI" id="CHEBI:33384"/>
        <dbReference type="ChEBI" id="CHEBI:43474"/>
        <dbReference type="ChEBI" id="CHEBI:57524"/>
        <dbReference type="EC" id="3.1.3.3"/>
    </reaction>
</comment>
<evidence type="ECO:0000256" key="5">
    <source>
        <dbReference type="ARBA" id="ARBA00022723"/>
    </source>
</evidence>
<dbReference type="Proteomes" id="UP000255066">
    <property type="component" value="Unassembled WGS sequence"/>
</dbReference>
<evidence type="ECO:0000256" key="1">
    <source>
        <dbReference type="ARBA" id="ARBA00001946"/>
    </source>
</evidence>
<dbReference type="AlphaFoldDB" id="A0A378I6P7"/>
<dbReference type="PANTHER" id="PTHR43344">
    <property type="entry name" value="PHOSPHOSERINE PHOSPHATASE"/>
    <property type="match status" value="1"/>
</dbReference>
<keyword evidence="13" id="KW-1185">Reference proteome</keyword>
<gene>
    <name evidence="11" type="ORF">Lbir_1666</name>
    <name evidence="12" type="ORF">NCTC12437_00645</name>
</gene>
<dbReference type="OrthoDB" id="9790031at2"/>
<dbReference type="GO" id="GO:0000287">
    <property type="term" value="F:magnesium ion binding"/>
    <property type="evidence" value="ECO:0007669"/>
    <property type="project" value="TreeGrafter"/>
</dbReference>
<dbReference type="SUPFAM" id="SSF56784">
    <property type="entry name" value="HAD-like"/>
    <property type="match status" value="1"/>
</dbReference>
<evidence type="ECO:0000256" key="10">
    <source>
        <dbReference type="ARBA" id="ARBA00048523"/>
    </source>
</evidence>
<evidence type="ECO:0000256" key="7">
    <source>
        <dbReference type="ARBA" id="ARBA00022842"/>
    </source>
</evidence>
<comment type="cofactor">
    <cofactor evidence="1">
        <name>Mg(2+)</name>
        <dbReference type="ChEBI" id="CHEBI:18420"/>
    </cofactor>
</comment>
<keyword evidence="6" id="KW-0378">Hydrolase</keyword>
<keyword evidence="5" id="KW-0479">Metal-binding</keyword>
<dbReference type="InterPro" id="IPR050582">
    <property type="entry name" value="HAD-like_SerB"/>
</dbReference>
<dbReference type="RefSeq" id="WP_058523723.1">
    <property type="nucleotide sequence ID" value="NZ_CAAAHV010000019.1"/>
</dbReference>
<dbReference type="Gene3D" id="1.10.150.210">
    <property type="entry name" value="Phosphoserine phosphatase, domain 2"/>
    <property type="match status" value="1"/>
</dbReference>
<evidence type="ECO:0000313" key="11">
    <source>
        <dbReference type="EMBL" id="KTC71514.1"/>
    </source>
</evidence>
<dbReference type="STRING" id="28083.Lbir_1666"/>
<evidence type="ECO:0000256" key="6">
    <source>
        <dbReference type="ARBA" id="ARBA00022801"/>
    </source>
</evidence>
<keyword evidence="4" id="KW-0028">Amino-acid biosynthesis</keyword>
<dbReference type="EMBL" id="LNXT01000021">
    <property type="protein sequence ID" value="KTC71514.1"/>
    <property type="molecule type" value="Genomic_DNA"/>
</dbReference>
<reference evidence="11 13" key="1">
    <citation type="submission" date="2015-11" db="EMBL/GenBank/DDBJ databases">
        <title>Genomic analysis of 38 Legionella species identifies large and diverse effector repertoires.</title>
        <authorList>
            <person name="Burstein D."/>
            <person name="Amaro F."/>
            <person name="Zusman T."/>
            <person name="Lifshitz Z."/>
            <person name="Cohen O."/>
            <person name="Gilbert J.A."/>
            <person name="Pupko T."/>
            <person name="Shuman H.A."/>
            <person name="Segal G."/>
        </authorList>
    </citation>
    <scope>NUCLEOTIDE SEQUENCE [LARGE SCALE GENOMIC DNA]</scope>
    <source>
        <strain evidence="11 13">CDC#1407-AL-14</strain>
    </source>
</reference>
<evidence type="ECO:0000313" key="12">
    <source>
        <dbReference type="EMBL" id="STX30878.1"/>
    </source>
</evidence>
<reference evidence="12 14" key="2">
    <citation type="submission" date="2018-06" db="EMBL/GenBank/DDBJ databases">
        <authorList>
            <consortium name="Pathogen Informatics"/>
            <person name="Doyle S."/>
        </authorList>
    </citation>
    <scope>NUCLEOTIDE SEQUENCE [LARGE SCALE GENOMIC DNA]</scope>
    <source>
        <strain evidence="12 14">NCTC12437</strain>
    </source>
</reference>
<dbReference type="InterPro" id="IPR023214">
    <property type="entry name" value="HAD_sf"/>
</dbReference>
<dbReference type="InterPro" id="IPR036412">
    <property type="entry name" value="HAD-like_sf"/>
</dbReference>
<dbReference type="GO" id="GO:0006564">
    <property type="term" value="P:L-serine biosynthetic process"/>
    <property type="evidence" value="ECO:0007669"/>
    <property type="project" value="UniProtKB-KW"/>
</dbReference>
<name>A0A378I6P7_9GAMM</name>
<dbReference type="GO" id="GO:0036424">
    <property type="term" value="F:L-phosphoserine phosphatase activity"/>
    <property type="evidence" value="ECO:0007669"/>
    <property type="project" value="TreeGrafter"/>
</dbReference>
<evidence type="ECO:0000256" key="9">
    <source>
        <dbReference type="ARBA" id="ARBA00048138"/>
    </source>
</evidence>
<comment type="catalytic activity">
    <reaction evidence="10">
        <text>O-phospho-D-serine + H2O = D-serine + phosphate</text>
        <dbReference type="Rhea" id="RHEA:24873"/>
        <dbReference type="ChEBI" id="CHEBI:15377"/>
        <dbReference type="ChEBI" id="CHEBI:35247"/>
        <dbReference type="ChEBI" id="CHEBI:43474"/>
        <dbReference type="ChEBI" id="CHEBI:58680"/>
        <dbReference type="EC" id="3.1.3.3"/>
    </reaction>
</comment>
<organism evidence="12 14">
    <name type="scientific">Legionella birminghamensis</name>
    <dbReference type="NCBI Taxonomy" id="28083"/>
    <lineage>
        <taxon>Bacteria</taxon>
        <taxon>Pseudomonadati</taxon>
        <taxon>Pseudomonadota</taxon>
        <taxon>Gammaproteobacteria</taxon>
        <taxon>Legionellales</taxon>
        <taxon>Legionellaceae</taxon>
        <taxon>Legionella</taxon>
    </lineage>
</organism>
<evidence type="ECO:0000313" key="13">
    <source>
        <dbReference type="Proteomes" id="UP000054735"/>
    </source>
</evidence>
<dbReference type="PANTHER" id="PTHR43344:SF2">
    <property type="entry name" value="PHOSPHOSERINE PHOSPHATASE"/>
    <property type="match status" value="1"/>
</dbReference>
<protein>
    <recommendedName>
        <fullName evidence="3">phosphoserine phosphatase</fullName>
        <ecNumber evidence="3">3.1.3.3</ecNumber>
    </recommendedName>
</protein>
<comment type="pathway">
    <text evidence="2">Amino-acid biosynthesis; L-serine biosynthesis; L-serine from 3-phospho-D-glycerate: step 3/3.</text>
</comment>
<evidence type="ECO:0000256" key="8">
    <source>
        <dbReference type="ARBA" id="ARBA00023299"/>
    </source>
</evidence>
<keyword evidence="7" id="KW-0460">Magnesium</keyword>
<evidence type="ECO:0000256" key="2">
    <source>
        <dbReference type="ARBA" id="ARBA00005135"/>
    </source>
</evidence>
<evidence type="ECO:0000313" key="14">
    <source>
        <dbReference type="Proteomes" id="UP000255066"/>
    </source>
</evidence>
<dbReference type="EMBL" id="UGNW01000001">
    <property type="protein sequence ID" value="STX30878.1"/>
    <property type="molecule type" value="Genomic_DNA"/>
</dbReference>